<dbReference type="PANTHER" id="PTHR30576">
    <property type="entry name" value="COLANIC BIOSYNTHESIS UDP-GLUCOSE LIPID CARRIER TRANSFERASE"/>
    <property type="match status" value="1"/>
</dbReference>
<feature type="transmembrane region" description="Helical" evidence="7">
    <location>
        <begin position="304"/>
        <end position="325"/>
    </location>
</feature>
<feature type="transmembrane region" description="Helical" evidence="7">
    <location>
        <begin position="26"/>
        <end position="48"/>
    </location>
</feature>
<evidence type="ECO:0000313" key="10">
    <source>
        <dbReference type="Proteomes" id="UP001501591"/>
    </source>
</evidence>
<evidence type="ECO:0000256" key="4">
    <source>
        <dbReference type="ARBA" id="ARBA00022692"/>
    </source>
</evidence>
<dbReference type="Proteomes" id="UP001501591">
    <property type="component" value="Unassembled WGS sequence"/>
</dbReference>
<comment type="subcellular location">
    <subcellularLocation>
        <location evidence="1">Membrane</location>
        <topology evidence="1">Multi-pass membrane protein</topology>
    </subcellularLocation>
</comment>
<proteinExistence type="inferred from homology"/>
<dbReference type="EMBL" id="BAABCP010000001">
    <property type="protein sequence ID" value="GAA3930742.1"/>
    <property type="molecule type" value="Genomic_DNA"/>
</dbReference>
<dbReference type="Pfam" id="PF02397">
    <property type="entry name" value="Bac_transf"/>
    <property type="match status" value="1"/>
</dbReference>
<name>A0ABP7MVJ7_9MICO</name>
<sequence>MTLGESIRLLTAAPVSTRVERQQRRYAHLVATTDALIVTAAVFGAHLLRFGLNDEPLAIGERSIDFEVGYVVTSLLFIAGWLLSLQVSGTRDPSVLEGGSTEYRHILDATMRVFGTLAILALVFQIQFGRFYLLIALPTGVALLILSRWLWHRWLRRQRSAGHYLQRAIVIGDRLKATHITEKILRDPASGIRIIGAVTTHGTREPIADGVPVLGDFDDVHDIIDSHQIDSVILSTADAITPERARRFGWALDQKRIGLIVAPALTDIAGPRIHTRPVSGLPLIHVEYPHFEGRQRIAKRAFDIIGSLILLVLFSPVMIAVALAVKLTSPGPIFYAQERVGLHGKPFKMFKFRSMVVGADDQLKSLLDQQGTADRPLFKVDDDPRITPVGRFIRRYSLDELPQFANALIGTMSLVGPRPQRAAEVALYDDDAHRRLFMKPGITGLWQVSGRSDLSWDDAIRLDLYYVENWSITTDIVVTAKTAGAIIRPSGAQ</sequence>
<dbReference type="InterPro" id="IPR017475">
    <property type="entry name" value="EPS_sugar_tfrase"/>
</dbReference>
<feature type="domain" description="Bacterial sugar transferase" evidence="8">
    <location>
        <begin position="299"/>
        <end position="487"/>
    </location>
</feature>
<feature type="transmembrane region" description="Helical" evidence="7">
    <location>
        <begin position="132"/>
        <end position="151"/>
    </location>
</feature>
<keyword evidence="4 7" id="KW-0812">Transmembrane</keyword>
<keyword evidence="6 7" id="KW-0472">Membrane</keyword>
<keyword evidence="3 9" id="KW-0808">Transferase</keyword>
<dbReference type="PANTHER" id="PTHR30576:SF10">
    <property type="entry name" value="SLL5057 PROTEIN"/>
    <property type="match status" value="1"/>
</dbReference>
<reference evidence="10" key="1">
    <citation type="journal article" date="2019" name="Int. J. Syst. Evol. Microbiol.">
        <title>The Global Catalogue of Microorganisms (GCM) 10K type strain sequencing project: providing services to taxonomists for standard genome sequencing and annotation.</title>
        <authorList>
            <consortium name="The Broad Institute Genomics Platform"/>
            <consortium name="The Broad Institute Genome Sequencing Center for Infectious Disease"/>
            <person name="Wu L."/>
            <person name="Ma J."/>
        </authorList>
    </citation>
    <scope>NUCLEOTIDE SEQUENCE [LARGE SCALE GENOMIC DNA]</scope>
    <source>
        <strain evidence="10">JCM 17024</strain>
    </source>
</reference>
<dbReference type="NCBIfam" id="TIGR03025">
    <property type="entry name" value="EPS_sugtrans"/>
    <property type="match status" value="1"/>
</dbReference>
<evidence type="ECO:0000256" key="1">
    <source>
        <dbReference type="ARBA" id="ARBA00004141"/>
    </source>
</evidence>
<dbReference type="Pfam" id="PF13727">
    <property type="entry name" value="CoA_binding_3"/>
    <property type="match status" value="1"/>
</dbReference>
<protein>
    <submittedName>
        <fullName evidence="9">Sugar transferase</fullName>
    </submittedName>
</protein>
<gene>
    <name evidence="9" type="ORF">GCM10022383_06690</name>
</gene>
<evidence type="ECO:0000256" key="2">
    <source>
        <dbReference type="ARBA" id="ARBA00006464"/>
    </source>
</evidence>
<comment type="caution">
    <text evidence="9">The sequence shown here is derived from an EMBL/GenBank/DDBJ whole genome shotgun (WGS) entry which is preliminary data.</text>
</comment>
<keyword evidence="10" id="KW-1185">Reference proteome</keyword>
<dbReference type="InterPro" id="IPR003362">
    <property type="entry name" value="Bact_transf"/>
</dbReference>
<evidence type="ECO:0000256" key="5">
    <source>
        <dbReference type="ARBA" id="ARBA00022989"/>
    </source>
</evidence>
<evidence type="ECO:0000259" key="8">
    <source>
        <dbReference type="Pfam" id="PF02397"/>
    </source>
</evidence>
<dbReference type="GO" id="GO:0016740">
    <property type="term" value="F:transferase activity"/>
    <property type="evidence" value="ECO:0007669"/>
    <property type="project" value="UniProtKB-KW"/>
</dbReference>
<keyword evidence="5 7" id="KW-1133">Transmembrane helix</keyword>
<evidence type="ECO:0000313" key="9">
    <source>
        <dbReference type="EMBL" id="GAA3930742.1"/>
    </source>
</evidence>
<feature type="transmembrane region" description="Helical" evidence="7">
    <location>
        <begin position="106"/>
        <end position="126"/>
    </location>
</feature>
<accession>A0ABP7MVJ7</accession>
<evidence type="ECO:0000256" key="7">
    <source>
        <dbReference type="SAM" id="Phobius"/>
    </source>
</evidence>
<dbReference type="RefSeq" id="WP_344818084.1">
    <property type="nucleotide sequence ID" value="NZ_BAABCP010000001.1"/>
</dbReference>
<comment type="similarity">
    <text evidence="2">Belongs to the bacterial sugar transferase family.</text>
</comment>
<feature type="transmembrane region" description="Helical" evidence="7">
    <location>
        <begin position="68"/>
        <end position="85"/>
    </location>
</feature>
<evidence type="ECO:0000256" key="6">
    <source>
        <dbReference type="ARBA" id="ARBA00023136"/>
    </source>
</evidence>
<organism evidence="9 10">
    <name type="scientific">Microbacterium soli</name>
    <dbReference type="NCBI Taxonomy" id="446075"/>
    <lineage>
        <taxon>Bacteria</taxon>
        <taxon>Bacillati</taxon>
        <taxon>Actinomycetota</taxon>
        <taxon>Actinomycetes</taxon>
        <taxon>Micrococcales</taxon>
        <taxon>Microbacteriaceae</taxon>
        <taxon>Microbacterium</taxon>
    </lineage>
</organism>
<evidence type="ECO:0000256" key="3">
    <source>
        <dbReference type="ARBA" id="ARBA00022679"/>
    </source>
</evidence>
<dbReference type="Gene3D" id="3.40.50.720">
    <property type="entry name" value="NAD(P)-binding Rossmann-like Domain"/>
    <property type="match status" value="1"/>
</dbReference>